<name>A0A835LPA8_9MAGN</name>
<dbReference type="OrthoDB" id="1928907at2759"/>
<dbReference type="PANTHER" id="PTHR33138:SF54">
    <property type="entry name" value="OS01G0690900 PROTEIN"/>
    <property type="match status" value="1"/>
</dbReference>
<evidence type="ECO:0000259" key="3">
    <source>
        <dbReference type="Pfam" id="PF14380"/>
    </source>
</evidence>
<dbReference type="AlphaFoldDB" id="A0A835LPA8"/>
<feature type="domain" description="Wall-associated receptor kinase C-terminal" evidence="3">
    <location>
        <begin position="209"/>
        <end position="274"/>
    </location>
</feature>
<accession>A0A835LPA8</accession>
<dbReference type="PANTHER" id="PTHR33138">
    <property type="entry name" value="OS01G0690200 PROTEIN"/>
    <property type="match status" value="1"/>
</dbReference>
<dbReference type="Proteomes" id="UP000631114">
    <property type="component" value="Unassembled WGS sequence"/>
</dbReference>
<keyword evidence="1" id="KW-0325">Glycoprotein</keyword>
<evidence type="ECO:0000256" key="2">
    <source>
        <dbReference type="SAM" id="SignalP"/>
    </source>
</evidence>
<dbReference type="EMBL" id="JADFTS010000006">
    <property type="protein sequence ID" value="KAF9599857.1"/>
    <property type="molecule type" value="Genomic_DNA"/>
</dbReference>
<proteinExistence type="predicted"/>
<keyword evidence="5" id="KW-1185">Reference proteome</keyword>
<sequence length="313" mass="35577">MQAHKKEALKMIALLRHILKLFIFCFSTLFQTINSANNTTTNDSSYYYNMCAPSTCGGSILKFPFGKNPLCNNGYLFFIINSTIRTICENNSVYLIDIENTYIKYKILTNLTNEVYAKRSLRLVDNSLFGCGPIRPGYEEQTGALLGEIYYSSDYKPGTFYNCTKEPADKDTLARMIRSPCLECGETSNLCYFYDGYIPHVDSCIPFQVAIPVKILRNLSEVRNLRRVLQQGYEVQWNEDKTCDLCMKNDVGRCGYLNQGQKTSGWEYCFCRDGIHKGTCSGELIHLNATAGKDDITKPHKHKIGRIVGKTNF</sequence>
<feature type="chain" id="PRO_5032790985" description="Wall-associated receptor kinase C-terminal domain-containing protein" evidence="2">
    <location>
        <begin position="36"/>
        <end position="313"/>
    </location>
</feature>
<evidence type="ECO:0000256" key="1">
    <source>
        <dbReference type="ARBA" id="ARBA00023180"/>
    </source>
</evidence>
<evidence type="ECO:0000313" key="4">
    <source>
        <dbReference type="EMBL" id="KAF9599857.1"/>
    </source>
</evidence>
<gene>
    <name evidence="4" type="ORF">IFM89_001803</name>
</gene>
<reference evidence="4 5" key="1">
    <citation type="submission" date="2020-10" db="EMBL/GenBank/DDBJ databases">
        <title>The Coptis chinensis genome and diversification of protoberbering-type alkaloids.</title>
        <authorList>
            <person name="Wang B."/>
            <person name="Shu S."/>
            <person name="Song C."/>
            <person name="Liu Y."/>
        </authorList>
    </citation>
    <scope>NUCLEOTIDE SEQUENCE [LARGE SCALE GENOMIC DNA]</scope>
    <source>
        <strain evidence="4">HL-2020</strain>
        <tissue evidence="4">Leaf</tissue>
    </source>
</reference>
<dbReference type="Pfam" id="PF14380">
    <property type="entry name" value="WAK_assoc"/>
    <property type="match status" value="1"/>
</dbReference>
<comment type="caution">
    <text evidence="4">The sequence shown here is derived from an EMBL/GenBank/DDBJ whole genome shotgun (WGS) entry which is preliminary data.</text>
</comment>
<keyword evidence="2" id="KW-0732">Signal</keyword>
<evidence type="ECO:0000313" key="5">
    <source>
        <dbReference type="Proteomes" id="UP000631114"/>
    </source>
</evidence>
<dbReference type="InterPro" id="IPR032872">
    <property type="entry name" value="WAK_assoc_C"/>
</dbReference>
<organism evidence="4 5">
    <name type="scientific">Coptis chinensis</name>
    <dbReference type="NCBI Taxonomy" id="261450"/>
    <lineage>
        <taxon>Eukaryota</taxon>
        <taxon>Viridiplantae</taxon>
        <taxon>Streptophyta</taxon>
        <taxon>Embryophyta</taxon>
        <taxon>Tracheophyta</taxon>
        <taxon>Spermatophyta</taxon>
        <taxon>Magnoliopsida</taxon>
        <taxon>Ranunculales</taxon>
        <taxon>Ranunculaceae</taxon>
        <taxon>Coptidoideae</taxon>
        <taxon>Coptis</taxon>
    </lineage>
</organism>
<feature type="signal peptide" evidence="2">
    <location>
        <begin position="1"/>
        <end position="35"/>
    </location>
</feature>
<protein>
    <recommendedName>
        <fullName evidence="3">Wall-associated receptor kinase C-terminal domain-containing protein</fullName>
    </recommendedName>
</protein>